<reference evidence="1 2" key="1">
    <citation type="submission" date="2024-07" db="EMBL/GenBank/DDBJ databases">
        <title>Chromosome-level genome assembly of the water stick insect Ranatra chinensis (Heteroptera: Nepidae).</title>
        <authorList>
            <person name="Liu X."/>
        </authorList>
    </citation>
    <scope>NUCLEOTIDE SEQUENCE [LARGE SCALE GENOMIC DNA]</scope>
    <source>
        <strain evidence="1">Cailab_2021Rc</strain>
        <tissue evidence="1">Muscle</tissue>
    </source>
</reference>
<accession>A0ABD0Y8S4</accession>
<dbReference type="EMBL" id="JBFDAA010000011">
    <property type="protein sequence ID" value="KAL1123755.1"/>
    <property type="molecule type" value="Genomic_DNA"/>
</dbReference>
<dbReference type="AlphaFoldDB" id="A0ABD0Y8S4"/>
<keyword evidence="2" id="KW-1185">Reference proteome</keyword>
<evidence type="ECO:0000313" key="2">
    <source>
        <dbReference type="Proteomes" id="UP001558652"/>
    </source>
</evidence>
<organism evidence="1 2">
    <name type="scientific">Ranatra chinensis</name>
    <dbReference type="NCBI Taxonomy" id="642074"/>
    <lineage>
        <taxon>Eukaryota</taxon>
        <taxon>Metazoa</taxon>
        <taxon>Ecdysozoa</taxon>
        <taxon>Arthropoda</taxon>
        <taxon>Hexapoda</taxon>
        <taxon>Insecta</taxon>
        <taxon>Pterygota</taxon>
        <taxon>Neoptera</taxon>
        <taxon>Paraneoptera</taxon>
        <taxon>Hemiptera</taxon>
        <taxon>Heteroptera</taxon>
        <taxon>Panheteroptera</taxon>
        <taxon>Nepomorpha</taxon>
        <taxon>Nepidae</taxon>
        <taxon>Ranatrinae</taxon>
        <taxon>Ranatra</taxon>
    </lineage>
</organism>
<evidence type="ECO:0000313" key="1">
    <source>
        <dbReference type="EMBL" id="KAL1123755.1"/>
    </source>
</evidence>
<proteinExistence type="predicted"/>
<gene>
    <name evidence="1" type="ORF">AAG570_001528</name>
</gene>
<protein>
    <submittedName>
        <fullName evidence="1">Uncharacterized protein</fullName>
    </submittedName>
</protein>
<name>A0ABD0Y8S4_9HEMI</name>
<comment type="caution">
    <text evidence="1">The sequence shown here is derived from an EMBL/GenBank/DDBJ whole genome shotgun (WGS) entry which is preliminary data.</text>
</comment>
<dbReference type="Proteomes" id="UP001558652">
    <property type="component" value="Unassembled WGS sequence"/>
</dbReference>
<sequence length="337" mass="38020">MGPTVKGLLGQLSTEEMSQVVPAIFTDFNWADIKREVARLKLRKTSKDLAVVSAKLFQDTQPNSEVVQEAVWVLQLFIAAMKKKRIWFCHQLVDQRDPVYISSASDFLASVIESFKSQLLDIEVRSVMLGDVIWSVSLVKHTKKNGGVRFEPIVYSAYKPNVQVPHIFLSPKSIAYPELYAGALGFSSLEYTCLYGRDVAGMFKMVERKHTLNLQYDLPNYTPRDVFSDTRGIRAHSEEYASKLLRGDTPLYQLTVKSKSKWRGVQYIPSEVLDNADDGEVTFQLGFVSSSPRYTVEDVVRHMIAIGVIASPPPVFIQRLGTIAKNYITLKSKSIQQ</sequence>